<gene>
    <name evidence="2" type="ORF">EXJ73_09290</name>
</gene>
<dbReference type="InterPro" id="IPR024478">
    <property type="entry name" value="HlyB_4HB_MCP"/>
</dbReference>
<keyword evidence="3" id="KW-1185">Reference proteome</keyword>
<accession>A0A9X4R4N4</accession>
<protein>
    <recommendedName>
        <fullName evidence="1">Chemotaxis methyl-accepting receptor HlyB-like 4HB MCP domain-containing protein</fullName>
    </recommendedName>
</protein>
<feature type="domain" description="Chemotaxis methyl-accepting receptor HlyB-like 4HB MCP" evidence="1">
    <location>
        <begin position="6"/>
        <end position="159"/>
    </location>
</feature>
<sequence length="174" mass="18773">MGLSHLRVRSKLILGFALLAAVVLLVSGLALRALGRSNDRFSDYLDGVGLRERLANQIRGAATRRAIAARNLVLVTQPADREVEKALVTQAHEDMGKALARLQEAVAAAAGLDQRDRELVAEIGRIETRYGPVALDIVGKSLNDRHDDAIAKMNAECRPPAGGAAEGEQRLHRL</sequence>
<evidence type="ECO:0000313" key="2">
    <source>
        <dbReference type="EMBL" id="MDG0862661.1"/>
    </source>
</evidence>
<name>A0A9X4R4N4_9BURK</name>
<comment type="caution">
    <text evidence="2">The sequence shown here is derived from an EMBL/GenBank/DDBJ whole genome shotgun (WGS) entry which is preliminary data.</text>
</comment>
<organism evidence="2 3">
    <name type="scientific">Pelomonas aquatica</name>
    <dbReference type="NCBI Taxonomy" id="431058"/>
    <lineage>
        <taxon>Bacteria</taxon>
        <taxon>Pseudomonadati</taxon>
        <taxon>Pseudomonadota</taxon>
        <taxon>Betaproteobacteria</taxon>
        <taxon>Burkholderiales</taxon>
        <taxon>Sphaerotilaceae</taxon>
        <taxon>Roseateles</taxon>
    </lineage>
</organism>
<evidence type="ECO:0000259" key="1">
    <source>
        <dbReference type="Pfam" id="PF12729"/>
    </source>
</evidence>
<dbReference type="AlphaFoldDB" id="A0A9X4R4N4"/>
<evidence type="ECO:0000313" key="3">
    <source>
        <dbReference type="Proteomes" id="UP001152766"/>
    </source>
</evidence>
<dbReference type="Proteomes" id="UP001152766">
    <property type="component" value="Unassembled WGS sequence"/>
</dbReference>
<dbReference type="EMBL" id="SGUG01000011">
    <property type="protein sequence ID" value="MDG0862661.1"/>
    <property type="molecule type" value="Genomic_DNA"/>
</dbReference>
<proteinExistence type="predicted"/>
<reference evidence="2" key="1">
    <citation type="submission" date="2019-02" db="EMBL/GenBank/DDBJ databases">
        <title>Draft genome of the type strain Pelomonas aquatica CCUG 52575T.</title>
        <authorList>
            <person name="Gomila M."/>
            <person name="Lalucat J."/>
        </authorList>
    </citation>
    <scope>NUCLEOTIDE SEQUENCE</scope>
    <source>
        <strain evidence="2">CCUG 52575</strain>
    </source>
</reference>
<dbReference type="Pfam" id="PF12729">
    <property type="entry name" value="4HB_MCP_1"/>
    <property type="match status" value="1"/>
</dbReference>